<name>A0A830CXE8_9LAMI</name>
<dbReference type="AlphaFoldDB" id="A0A830CXE8"/>
<proteinExistence type="predicted"/>
<dbReference type="EMBL" id="BMAC01000633">
    <property type="protein sequence ID" value="GFQ00534.1"/>
    <property type="molecule type" value="Genomic_DNA"/>
</dbReference>
<evidence type="ECO:0000313" key="2">
    <source>
        <dbReference type="EMBL" id="GFQ00534.1"/>
    </source>
</evidence>
<evidence type="ECO:0000313" key="3">
    <source>
        <dbReference type="Proteomes" id="UP000653305"/>
    </source>
</evidence>
<dbReference type="OrthoDB" id="66620at2759"/>
<protein>
    <submittedName>
        <fullName evidence="2">Pleiotropic drug resistance protein 3</fullName>
    </submittedName>
</protein>
<evidence type="ECO:0000256" key="1">
    <source>
        <dbReference type="ARBA" id="ARBA00022448"/>
    </source>
</evidence>
<keyword evidence="3" id="KW-1185">Reference proteome</keyword>
<accession>A0A830CXE8</accession>
<dbReference type="Proteomes" id="UP000653305">
    <property type="component" value="Unassembled WGS sequence"/>
</dbReference>
<gene>
    <name evidence="2" type="ORF">PHJA_002197300</name>
</gene>
<comment type="caution">
    <text evidence="2">The sequence shown here is derived from an EMBL/GenBank/DDBJ whole genome shotgun (WGS) entry which is preliminary data.</text>
</comment>
<reference evidence="2" key="1">
    <citation type="submission" date="2020-07" db="EMBL/GenBank/DDBJ databases">
        <title>Ethylene signaling mediates host invasion by parasitic plants.</title>
        <authorList>
            <person name="Yoshida S."/>
        </authorList>
    </citation>
    <scope>NUCLEOTIDE SEQUENCE</scope>
    <source>
        <strain evidence="2">Okayama</strain>
    </source>
</reference>
<sequence length="75" mass="8662">MTVRETLDFSSHCQGIGSRAETMAEVIRKEREAELVLDPDVDTYMKALNMEQPYSDDEIDGVRRRWVECLLEVIA</sequence>
<organism evidence="2 3">
    <name type="scientific">Phtheirospermum japonicum</name>
    <dbReference type="NCBI Taxonomy" id="374723"/>
    <lineage>
        <taxon>Eukaryota</taxon>
        <taxon>Viridiplantae</taxon>
        <taxon>Streptophyta</taxon>
        <taxon>Embryophyta</taxon>
        <taxon>Tracheophyta</taxon>
        <taxon>Spermatophyta</taxon>
        <taxon>Magnoliopsida</taxon>
        <taxon>eudicotyledons</taxon>
        <taxon>Gunneridae</taxon>
        <taxon>Pentapetalae</taxon>
        <taxon>asterids</taxon>
        <taxon>lamiids</taxon>
        <taxon>Lamiales</taxon>
        <taxon>Orobanchaceae</taxon>
        <taxon>Orobanchaceae incertae sedis</taxon>
        <taxon>Phtheirospermum</taxon>
    </lineage>
</organism>
<dbReference type="PANTHER" id="PTHR19241">
    <property type="entry name" value="ATP-BINDING CASSETTE TRANSPORTER"/>
    <property type="match status" value="1"/>
</dbReference>
<keyword evidence="1" id="KW-0813">Transport</keyword>